<dbReference type="EMBL" id="AJWN02000070">
    <property type="protein sequence ID" value="OEE60079.1"/>
    <property type="molecule type" value="Genomic_DNA"/>
</dbReference>
<dbReference type="AlphaFoldDB" id="A0A1E5C3M5"/>
<feature type="transmembrane region" description="Helical" evidence="1">
    <location>
        <begin position="141"/>
        <end position="166"/>
    </location>
</feature>
<sequence length="182" mass="20068">MTLDFFTEILGWTSVAFYIGITIFNTMKFTRFAAFGSAANDTLWAFLMGWWPKVILNLSVASLNTYRYAKDFTNASKAVILGLGGVMAAGIMYIVYVAVSAFIAEPTLSVALQFADLGVILLALYMTTLTNYRKLMLLSGFVGMAAYYGNTQMMIIKVLVIGIMSYKLLFDKSQKTEAAEVA</sequence>
<comment type="caution">
    <text evidence="2">The sequence shown here is derived from an EMBL/GenBank/DDBJ whole genome shotgun (WGS) entry which is preliminary data.</text>
</comment>
<name>A0A1E5C3M5_9GAMM</name>
<protein>
    <recommendedName>
        <fullName evidence="4">Phosphopyruvate hydratase</fullName>
    </recommendedName>
</protein>
<proteinExistence type="predicted"/>
<evidence type="ECO:0000313" key="2">
    <source>
        <dbReference type="EMBL" id="OEE60079.1"/>
    </source>
</evidence>
<feature type="transmembrane region" description="Helical" evidence="1">
    <location>
        <begin position="5"/>
        <end position="24"/>
    </location>
</feature>
<feature type="transmembrane region" description="Helical" evidence="1">
    <location>
        <begin position="78"/>
        <end position="104"/>
    </location>
</feature>
<evidence type="ECO:0008006" key="4">
    <source>
        <dbReference type="Google" id="ProtNLM"/>
    </source>
</evidence>
<dbReference type="Proteomes" id="UP000095039">
    <property type="component" value="Unassembled WGS sequence"/>
</dbReference>
<feature type="transmembrane region" description="Helical" evidence="1">
    <location>
        <begin position="110"/>
        <end position="129"/>
    </location>
</feature>
<evidence type="ECO:0000313" key="3">
    <source>
        <dbReference type="Proteomes" id="UP000095039"/>
    </source>
</evidence>
<dbReference type="RefSeq" id="WP_016962430.1">
    <property type="nucleotide sequence ID" value="NZ_AJWN02000070.1"/>
</dbReference>
<keyword evidence="1" id="KW-1133">Transmembrane helix</keyword>
<keyword evidence="1" id="KW-0472">Membrane</keyword>
<reference evidence="2 3" key="1">
    <citation type="journal article" date="2012" name="Science">
        <title>Ecological populations of bacteria act as socially cohesive units of antibiotic production and resistance.</title>
        <authorList>
            <person name="Cordero O.X."/>
            <person name="Wildschutte H."/>
            <person name="Kirkup B."/>
            <person name="Proehl S."/>
            <person name="Ngo L."/>
            <person name="Hussain F."/>
            <person name="Le Roux F."/>
            <person name="Mincer T."/>
            <person name="Polz M.F."/>
        </authorList>
    </citation>
    <scope>NUCLEOTIDE SEQUENCE [LARGE SCALE GENOMIC DNA]</scope>
    <source>
        <strain evidence="2 3">FF-454</strain>
    </source>
</reference>
<keyword evidence="3" id="KW-1185">Reference proteome</keyword>
<accession>A0A1E5C3M5</accession>
<gene>
    <name evidence="2" type="ORF">A1OK_12260</name>
</gene>
<evidence type="ECO:0000256" key="1">
    <source>
        <dbReference type="SAM" id="Phobius"/>
    </source>
</evidence>
<organism evidence="2 3">
    <name type="scientific">Enterovibrio norvegicus FF-454</name>
    <dbReference type="NCBI Taxonomy" id="1185651"/>
    <lineage>
        <taxon>Bacteria</taxon>
        <taxon>Pseudomonadati</taxon>
        <taxon>Pseudomonadota</taxon>
        <taxon>Gammaproteobacteria</taxon>
        <taxon>Vibrionales</taxon>
        <taxon>Vibrionaceae</taxon>
        <taxon>Enterovibrio</taxon>
    </lineage>
</organism>
<keyword evidence="1" id="KW-0812">Transmembrane</keyword>
<feature type="transmembrane region" description="Helical" evidence="1">
    <location>
        <begin position="44"/>
        <end position="66"/>
    </location>
</feature>